<comment type="caution">
    <text evidence="1">The sequence shown here is derived from an EMBL/GenBank/DDBJ whole genome shotgun (WGS) entry which is preliminary data.</text>
</comment>
<evidence type="ECO:0000313" key="2">
    <source>
        <dbReference type="Proteomes" id="UP000789920"/>
    </source>
</evidence>
<organism evidence="1 2">
    <name type="scientific">Racocetra persica</name>
    <dbReference type="NCBI Taxonomy" id="160502"/>
    <lineage>
        <taxon>Eukaryota</taxon>
        <taxon>Fungi</taxon>
        <taxon>Fungi incertae sedis</taxon>
        <taxon>Mucoromycota</taxon>
        <taxon>Glomeromycotina</taxon>
        <taxon>Glomeromycetes</taxon>
        <taxon>Diversisporales</taxon>
        <taxon>Gigasporaceae</taxon>
        <taxon>Racocetra</taxon>
    </lineage>
</organism>
<name>A0ACA9KDD1_9GLOM</name>
<proteinExistence type="predicted"/>
<dbReference type="EMBL" id="CAJVQC010000275">
    <property type="protein sequence ID" value="CAG8466103.1"/>
    <property type="molecule type" value="Genomic_DNA"/>
</dbReference>
<reference evidence="1" key="1">
    <citation type="submission" date="2021-06" db="EMBL/GenBank/DDBJ databases">
        <authorList>
            <person name="Kallberg Y."/>
            <person name="Tangrot J."/>
            <person name="Rosling A."/>
        </authorList>
    </citation>
    <scope>NUCLEOTIDE SEQUENCE</scope>
    <source>
        <strain evidence="1">MA461A</strain>
    </source>
</reference>
<accession>A0ACA9KDD1</accession>
<protein>
    <submittedName>
        <fullName evidence="1">31311_t:CDS:1</fullName>
    </submittedName>
</protein>
<gene>
    <name evidence="1" type="ORF">RPERSI_LOCUS367</name>
</gene>
<evidence type="ECO:0000313" key="1">
    <source>
        <dbReference type="EMBL" id="CAG8466103.1"/>
    </source>
</evidence>
<keyword evidence="2" id="KW-1185">Reference proteome</keyword>
<dbReference type="Proteomes" id="UP000789920">
    <property type="component" value="Unassembled WGS sequence"/>
</dbReference>
<feature type="non-terminal residue" evidence="1">
    <location>
        <position position="77"/>
    </location>
</feature>
<sequence>MKDRMKKLSGGKKKTLKSSPNSLILIKTNQTEKVKKILEKEKVDYEIYSSEVNLKAKTSPRSKSVKELINSLDRARI</sequence>